<protein>
    <submittedName>
        <fullName evidence="1">Uncharacterized protein</fullName>
    </submittedName>
</protein>
<evidence type="ECO:0000313" key="1">
    <source>
        <dbReference type="EMBL" id="QHR71940.1"/>
    </source>
</evidence>
<evidence type="ECO:0000313" key="2">
    <source>
        <dbReference type="Proteomes" id="UP000464738"/>
    </source>
</evidence>
<accession>A0A6B9X5F2</accession>
<dbReference type="EMBL" id="MN850618">
    <property type="protein sequence ID" value="QHR71940.1"/>
    <property type="molecule type" value="Genomic_DNA"/>
</dbReference>
<proteinExistence type="predicted"/>
<reference evidence="2" key="1">
    <citation type="submission" date="2019-12" db="EMBL/GenBank/DDBJ databases">
        <authorList>
            <person name="Olsen N.S."/>
            <person name="Junco L.M.F."/>
            <person name="Kot W."/>
            <person name="Hansen L.H."/>
        </authorList>
    </citation>
    <scope>NUCLEOTIDE SEQUENCE [LARGE SCALE GENOMIC DNA]</scope>
</reference>
<keyword evidence="2" id="KW-1185">Reference proteome</keyword>
<dbReference type="Proteomes" id="UP000464738">
    <property type="component" value="Segment"/>
</dbReference>
<gene>
    <name evidence="1" type="ORF">tuntematon_84</name>
</gene>
<name>A0A6B9X5F2_9CAUD</name>
<organism evidence="1 2">
    <name type="scientific">Escherichia phage tuntematon</name>
    <dbReference type="NCBI Taxonomy" id="2696455"/>
    <lineage>
        <taxon>Viruses</taxon>
        <taxon>Duplodnaviria</taxon>
        <taxon>Heunggongvirae</taxon>
        <taxon>Uroviricota</taxon>
        <taxon>Caudoviricetes</taxon>
        <taxon>Stephanstirmvirinae</taxon>
        <taxon>Phapecoctavirus</taxon>
        <taxon>Phapecoctavirus tuntematon</taxon>
    </lineage>
</organism>
<sequence length="462" mass="52323">MINKFARKQEVAEAARRAGVYDKLCEGIVKVYGWEGEDDPTCSGDFAMNDMTFPYISYNASTGEINGVTSTSVDRYPDAEQTTGGYMLDLILKKSGLLGIEDVFVDADSLSLGDVVKLLVDFRFATGKSFWKPEDAERLKTIDPSMYELPQYKDKQFRKVIFFDRQAGLDAMHIEVGDLPRPHSAATGDRSLVEVTAQEFKNMFAAKYDEAAPVPSIEEQEEEQFVAEDTAFEYLPNTGVMPSEDFVQVRFNNGQTDVAKGTVFTWNIDNLEEWAIKEYFILPRTAKYNYNNGGHRPCGGHVEVLFRDGTTDSGSATHFTWGHVGYDRDIVGWLPTNNPKPRYRKPRKKPPVGKKSVVRVLYTTQQTYTFKNVVDVQVTEERVYIQYDREVTEGIKESVTTEIENKLVMAIIVEESKVENGKAYTVRDSFLRNIDGTWDYNGHDGTAVKNGKIMGRQFLSKR</sequence>